<dbReference type="GO" id="GO:0003677">
    <property type="term" value="F:DNA binding"/>
    <property type="evidence" value="ECO:0007669"/>
    <property type="project" value="UniProtKB-KW"/>
</dbReference>
<dbReference type="RefSeq" id="WP_077587892.1">
    <property type="nucleotide sequence ID" value="NZ_CP019640.1"/>
</dbReference>
<evidence type="ECO:0000313" key="4">
    <source>
        <dbReference type="Proteomes" id="UP000188184"/>
    </source>
</evidence>
<dbReference type="InterPro" id="IPR000835">
    <property type="entry name" value="HTH_MarR-typ"/>
</dbReference>
<dbReference type="InterPro" id="IPR036390">
    <property type="entry name" value="WH_DNA-bd_sf"/>
</dbReference>
<dbReference type="PANTHER" id="PTHR33164">
    <property type="entry name" value="TRANSCRIPTIONAL REGULATOR, MARR FAMILY"/>
    <property type="match status" value="1"/>
</dbReference>
<dbReference type="PANTHER" id="PTHR33164:SF102">
    <property type="entry name" value="TRANSCRIPTIONAL REGULATORY PROTEIN"/>
    <property type="match status" value="1"/>
</dbReference>
<dbReference type="AlphaFoldDB" id="A0A1Q2KV04"/>
<dbReference type="Gene3D" id="1.10.10.10">
    <property type="entry name" value="Winged helix-like DNA-binding domain superfamily/Winged helix DNA-binding domain"/>
    <property type="match status" value="1"/>
</dbReference>
<proteinExistence type="predicted"/>
<gene>
    <name evidence="3" type="ORF">B0X71_02025</name>
</gene>
<dbReference type="PROSITE" id="PS50995">
    <property type="entry name" value="HTH_MARR_2"/>
    <property type="match status" value="1"/>
</dbReference>
<feature type="domain" description="HTH marR-type" evidence="2">
    <location>
        <begin position="1"/>
        <end position="140"/>
    </location>
</feature>
<dbReference type="OrthoDB" id="2401593at2"/>
<dbReference type="GO" id="GO:0003700">
    <property type="term" value="F:DNA-binding transcription factor activity"/>
    <property type="evidence" value="ECO:0007669"/>
    <property type="project" value="InterPro"/>
</dbReference>
<keyword evidence="4" id="KW-1185">Reference proteome</keyword>
<evidence type="ECO:0000256" key="1">
    <source>
        <dbReference type="ARBA" id="ARBA00023125"/>
    </source>
</evidence>
<dbReference type="KEGG" id="pmar:B0X71_02025"/>
<dbReference type="EMBL" id="CP019640">
    <property type="protein sequence ID" value="AQQ52019.1"/>
    <property type="molecule type" value="Genomic_DNA"/>
</dbReference>
<organism evidence="3 4">
    <name type="scientific">Planococcus lenghuensis</name>
    <dbReference type="NCBI Taxonomy" id="2213202"/>
    <lineage>
        <taxon>Bacteria</taxon>
        <taxon>Bacillati</taxon>
        <taxon>Bacillota</taxon>
        <taxon>Bacilli</taxon>
        <taxon>Bacillales</taxon>
        <taxon>Caryophanaceae</taxon>
        <taxon>Planococcus</taxon>
    </lineage>
</organism>
<dbReference type="InterPro" id="IPR036388">
    <property type="entry name" value="WH-like_DNA-bd_sf"/>
</dbReference>
<accession>A0A1Q2KV04</accession>
<protein>
    <submittedName>
        <fullName evidence="3">MarR family transcriptional regulator</fullName>
    </submittedName>
</protein>
<reference evidence="3 4" key="1">
    <citation type="submission" date="2017-02" db="EMBL/GenBank/DDBJ databases">
        <title>The complete genomic sequence of a novel cold adapted crude oil-degrading bacterium Planococcus qaidamina Y42.</title>
        <authorList>
            <person name="Yang R."/>
        </authorList>
    </citation>
    <scope>NUCLEOTIDE SEQUENCE [LARGE SCALE GENOMIC DNA]</scope>
    <source>
        <strain evidence="3 4">Y42</strain>
    </source>
</reference>
<dbReference type="SMART" id="SM00347">
    <property type="entry name" value="HTH_MARR"/>
    <property type="match status" value="1"/>
</dbReference>
<dbReference type="InterPro" id="IPR039422">
    <property type="entry name" value="MarR/SlyA-like"/>
</dbReference>
<evidence type="ECO:0000313" key="3">
    <source>
        <dbReference type="EMBL" id="AQQ52019.1"/>
    </source>
</evidence>
<dbReference type="Pfam" id="PF12802">
    <property type="entry name" value="MarR_2"/>
    <property type="match status" value="1"/>
</dbReference>
<sequence length="148" mass="17303">MDPRVKEAVNLFEEVMIYGTEQVLKSMDPHFWQEYSPEQLQLLKLLQREGRLTSGRLAALQAVHKSAISGRTKKLLQKGLIRIVETPDRRSRLFELTPEGQQLVGQAEEMTHEYVQQLFIRHVEDEEIEQFLQIFRKLKTIIKTEGAE</sequence>
<keyword evidence="1" id="KW-0238">DNA-binding</keyword>
<name>A0A1Q2KV04_9BACL</name>
<dbReference type="SUPFAM" id="SSF46785">
    <property type="entry name" value="Winged helix' DNA-binding domain"/>
    <property type="match status" value="1"/>
</dbReference>
<dbReference type="Proteomes" id="UP000188184">
    <property type="component" value="Chromosome"/>
</dbReference>
<evidence type="ECO:0000259" key="2">
    <source>
        <dbReference type="PROSITE" id="PS50995"/>
    </source>
</evidence>
<dbReference type="GO" id="GO:0006950">
    <property type="term" value="P:response to stress"/>
    <property type="evidence" value="ECO:0007669"/>
    <property type="project" value="TreeGrafter"/>
</dbReference>